<keyword evidence="1" id="KW-1133">Transmembrane helix</keyword>
<keyword evidence="1" id="KW-0812">Transmembrane</keyword>
<protein>
    <submittedName>
        <fullName evidence="4">Vpu protein</fullName>
    </submittedName>
</protein>
<dbReference type="OrthoDB" id="5852195at2759"/>
<dbReference type="AlphaFoldDB" id="A0A182E7U5"/>
<dbReference type="EMBL" id="UYRW01000869">
    <property type="protein sequence ID" value="VDK71687.1"/>
    <property type="molecule type" value="Genomic_DNA"/>
</dbReference>
<evidence type="ECO:0000256" key="1">
    <source>
        <dbReference type="SAM" id="Phobius"/>
    </source>
</evidence>
<reference evidence="2 3" key="2">
    <citation type="submission" date="2018-08" db="EMBL/GenBank/DDBJ databases">
        <authorList>
            <person name="Laetsch R D."/>
            <person name="Stevens L."/>
            <person name="Kumar S."/>
            <person name="Blaxter L. M."/>
        </authorList>
    </citation>
    <scope>NUCLEOTIDE SEQUENCE [LARGE SCALE GENOMIC DNA]</scope>
</reference>
<feature type="transmembrane region" description="Helical" evidence="1">
    <location>
        <begin position="33"/>
        <end position="57"/>
    </location>
</feature>
<evidence type="ECO:0000313" key="3">
    <source>
        <dbReference type="Proteomes" id="UP000271087"/>
    </source>
</evidence>
<gene>
    <name evidence="2" type="ORF">NOO_LOCUS4094</name>
</gene>
<evidence type="ECO:0000313" key="4">
    <source>
        <dbReference type="WBParaSite" id="nOo.2.0.1.t04094-RA"/>
    </source>
</evidence>
<reference evidence="4" key="1">
    <citation type="submission" date="2016-06" db="UniProtKB">
        <authorList>
            <consortium name="WormBaseParasite"/>
        </authorList>
    </citation>
    <scope>IDENTIFICATION</scope>
</reference>
<evidence type="ECO:0000313" key="2">
    <source>
        <dbReference type="EMBL" id="VDK71687.1"/>
    </source>
</evidence>
<dbReference type="WBParaSite" id="nOo.2.0.1.t04094-RA">
    <property type="protein sequence ID" value="nOo.2.0.1.t04094-RA"/>
    <property type="gene ID" value="nOo.2.0.1.g04094"/>
</dbReference>
<sequence>MYISSVNTTDVVMDTSTSTVLHKQGTFDMDDAAMYRSILVITLLLLIITVWIVIKVLRIKNEMPARRYDILSAKQLMPDNTGSEDSDDELFAPIRRDDSIRHLIPENTPQ</sequence>
<accession>A0A182E7U5</accession>
<keyword evidence="1" id="KW-0472">Membrane</keyword>
<proteinExistence type="predicted"/>
<keyword evidence="3" id="KW-1185">Reference proteome</keyword>
<dbReference type="Proteomes" id="UP000271087">
    <property type="component" value="Unassembled WGS sequence"/>
</dbReference>
<name>A0A182E7U5_ONCOC</name>
<organism evidence="4">
    <name type="scientific">Onchocerca ochengi</name>
    <name type="common">Filarial nematode worm</name>
    <dbReference type="NCBI Taxonomy" id="42157"/>
    <lineage>
        <taxon>Eukaryota</taxon>
        <taxon>Metazoa</taxon>
        <taxon>Ecdysozoa</taxon>
        <taxon>Nematoda</taxon>
        <taxon>Chromadorea</taxon>
        <taxon>Rhabditida</taxon>
        <taxon>Spirurina</taxon>
        <taxon>Spiruromorpha</taxon>
        <taxon>Filarioidea</taxon>
        <taxon>Onchocercidae</taxon>
        <taxon>Onchocerca</taxon>
    </lineage>
</organism>